<dbReference type="PANTHER" id="PTHR42047:SF1">
    <property type="entry name" value="PROTEIN, PUTATIVE (AFU_ORTHOLOGUE AFUA_6G03560)-RELATED"/>
    <property type="match status" value="1"/>
</dbReference>
<dbReference type="AlphaFoldDB" id="A0A1B8ARQ4"/>
<dbReference type="InterPro" id="IPR052820">
    <property type="entry name" value="PhiA_domain"/>
</dbReference>
<keyword evidence="1" id="KW-0732">Signal</keyword>
<dbReference type="Proteomes" id="UP000091967">
    <property type="component" value="Unassembled WGS sequence"/>
</dbReference>
<evidence type="ECO:0000313" key="3">
    <source>
        <dbReference type="Proteomes" id="UP000091967"/>
    </source>
</evidence>
<dbReference type="OMA" id="WSIWADA"/>
<keyword evidence="3" id="KW-1185">Reference proteome</keyword>
<sequence length="203" mass="21866">MQFKTLLIASLTGLAAAVPTSTSDAKKTESSPVPKTFGLMALRSGSPIHFASFSATESGFELLLPKGKQGAKCANGKKEDTATFRLSKNDELVLYNTGKKQQIAYTDRSGMGQGVLQYTDSGSYGRNSETKGWKVDKSGDLFFGSNNAAFMACPGQKESDPWSVWVATGTSHPGYNEKECLGFNARVVEIKKPVSCVYSQYSN</sequence>
<evidence type="ECO:0000256" key="1">
    <source>
        <dbReference type="SAM" id="SignalP"/>
    </source>
</evidence>
<feature type="chain" id="PRO_5008603140" description="Cell wall protein PhiA" evidence="1">
    <location>
        <begin position="18"/>
        <end position="203"/>
    </location>
</feature>
<evidence type="ECO:0000313" key="2">
    <source>
        <dbReference type="EMBL" id="OBS23215.1"/>
    </source>
</evidence>
<feature type="signal peptide" evidence="1">
    <location>
        <begin position="1"/>
        <end position="17"/>
    </location>
</feature>
<comment type="caution">
    <text evidence="2">The sequence shown here is derived from an EMBL/GenBank/DDBJ whole genome shotgun (WGS) entry which is preliminary data.</text>
</comment>
<evidence type="ECO:0008006" key="4">
    <source>
        <dbReference type="Google" id="ProtNLM"/>
    </source>
</evidence>
<reference evidence="2 3" key="1">
    <citation type="submission" date="2016-06" db="EMBL/GenBank/DDBJ databases">
        <title>Living apart together: crosstalk between the core and supernumerary genomes in a fungal plant pathogen.</title>
        <authorList>
            <person name="Vanheule A."/>
            <person name="Audenaert K."/>
            <person name="Warris S."/>
            <person name="Van De Geest H."/>
            <person name="Schijlen E."/>
            <person name="Hofte M."/>
            <person name="De Saeger S."/>
            <person name="Haesaert G."/>
            <person name="Waalwijk C."/>
            <person name="Van Der Lee T."/>
        </authorList>
    </citation>
    <scope>NUCLEOTIDE SEQUENCE [LARGE SCALE GENOMIC DNA]</scope>
    <source>
        <strain evidence="2 3">2516</strain>
    </source>
</reference>
<protein>
    <recommendedName>
        <fullName evidence="4">Cell wall protein PhiA</fullName>
    </recommendedName>
</protein>
<dbReference type="PANTHER" id="PTHR42047">
    <property type="entry name" value="PROTEIN, PUTATIVE (AFU_ORTHOLOGUE AFUA_6G03560)-RELATED"/>
    <property type="match status" value="1"/>
</dbReference>
<gene>
    <name evidence="2" type="ORF">FPOA_03768</name>
</gene>
<dbReference type="OrthoDB" id="4093325at2759"/>
<accession>A0A1B8ARQ4</accession>
<organism evidence="2 3">
    <name type="scientific">Fusarium poae</name>
    <dbReference type="NCBI Taxonomy" id="36050"/>
    <lineage>
        <taxon>Eukaryota</taxon>
        <taxon>Fungi</taxon>
        <taxon>Dikarya</taxon>
        <taxon>Ascomycota</taxon>
        <taxon>Pezizomycotina</taxon>
        <taxon>Sordariomycetes</taxon>
        <taxon>Hypocreomycetidae</taxon>
        <taxon>Hypocreales</taxon>
        <taxon>Nectriaceae</taxon>
        <taxon>Fusarium</taxon>
    </lineage>
</organism>
<name>A0A1B8ARQ4_FUSPO</name>
<dbReference type="EMBL" id="LYXU01000002">
    <property type="protein sequence ID" value="OBS23215.1"/>
    <property type="molecule type" value="Genomic_DNA"/>
</dbReference>
<proteinExistence type="predicted"/>